<dbReference type="GO" id="GO:0016747">
    <property type="term" value="F:acyltransferase activity, transferring groups other than amino-acyl groups"/>
    <property type="evidence" value="ECO:0007669"/>
    <property type="project" value="TreeGrafter"/>
</dbReference>
<comment type="caution">
    <text evidence="2">The sequence shown here is derived from an EMBL/GenBank/DDBJ whole genome shotgun (WGS) entry which is preliminary data.</text>
</comment>
<dbReference type="AlphaFoldDB" id="A0AAD8HT12"/>
<dbReference type="Pfam" id="PF02458">
    <property type="entry name" value="Transferase"/>
    <property type="match status" value="1"/>
</dbReference>
<reference evidence="2" key="2">
    <citation type="submission" date="2023-05" db="EMBL/GenBank/DDBJ databases">
        <authorList>
            <person name="Schelkunov M.I."/>
        </authorList>
    </citation>
    <scope>NUCLEOTIDE SEQUENCE</scope>
    <source>
        <strain evidence="2">Hsosn_3</strain>
        <tissue evidence="2">Leaf</tissue>
    </source>
</reference>
<reference evidence="2" key="1">
    <citation type="submission" date="2023-02" db="EMBL/GenBank/DDBJ databases">
        <title>Genome of toxic invasive species Heracleum sosnowskyi carries increased number of genes despite the absence of recent whole-genome duplications.</title>
        <authorList>
            <person name="Schelkunov M."/>
            <person name="Shtratnikova V."/>
            <person name="Makarenko M."/>
            <person name="Klepikova A."/>
            <person name="Omelchenko D."/>
            <person name="Novikova G."/>
            <person name="Obukhova E."/>
            <person name="Bogdanov V."/>
            <person name="Penin A."/>
            <person name="Logacheva M."/>
        </authorList>
    </citation>
    <scope>NUCLEOTIDE SEQUENCE</scope>
    <source>
        <strain evidence="2">Hsosn_3</strain>
        <tissue evidence="2">Leaf</tissue>
    </source>
</reference>
<evidence type="ECO:0000313" key="3">
    <source>
        <dbReference type="Proteomes" id="UP001237642"/>
    </source>
</evidence>
<evidence type="ECO:0000313" key="2">
    <source>
        <dbReference type="EMBL" id="KAK1372311.1"/>
    </source>
</evidence>
<accession>A0AAD8HT12</accession>
<dbReference type="EMBL" id="JAUIZM010000007">
    <property type="protein sequence ID" value="KAK1372311.1"/>
    <property type="molecule type" value="Genomic_DNA"/>
</dbReference>
<keyword evidence="3" id="KW-1185">Reference proteome</keyword>
<sequence length="320" mass="35229">MHSDIFKLCFHEIFCYNKASSADSGWIVAGWTKMSMGIALSEKPMLAGRLRRLDDGGLEIVLNDSGIRLVEPQIAISMEEFVSAKATCLLGEYWLFPIEITVGIALNKVTNFKCGAYSIEISCSLLIADPLSVASFLKRWTEIHINLVNESQTPKLPLSYLPNSGKSSSTFLCTPTRVTSKKNKGQTMIFKYANMNSTMDSEMKRSVVVSCIQKAMARLGNKATPNFSLLAKESSNVITKIDAIYVKQVRQMGLSKNLDAICGINTSWSDYIDVVIIFAEGNKPIDILCSIYSPADEGLAIIISSHLDMTVIVTVPNETK</sequence>
<dbReference type="PANTHER" id="PTHR31642:SF299">
    <property type="entry name" value="OS02G0653400 PROTEIN"/>
    <property type="match status" value="1"/>
</dbReference>
<dbReference type="PANTHER" id="PTHR31642">
    <property type="entry name" value="TRICHOTHECENE 3-O-ACETYLTRANSFERASE"/>
    <property type="match status" value="1"/>
</dbReference>
<dbReference type="InterPro" id="IPR023213">
    <property type="entry name" value="CAT-like_dom_sf"/>
</dbReference>
<protein>
    <submittedName>
        <fullName evidence="2">Anthranilate N-benzoyltransferase protein 3</fullName>
    </submittedName>
</protein>
<organism evidence="2 3">
    <name type="scientific">Heracleum sosnowskyi</name>
    <dbReference type="NCBI Taxonomy" id="360622"/>
    <lineage>
        <taxon>Eukaryota</taxon>
        <taxon>Viridiplantae</taxon>
        <taxon>Streptophyta</taxon>
        <taxon>Embryophyta</taxon>
        <taxon>Tracheophyta</taxon>
        <taxon>Spermatophyta</taxon>
        <taxon>Magnoliopsida</taxon>
        <taxon>eudicotyledons</taxon>
        <taxon>Gunneridae</taxon>
        <taxon>Pentapetalae</taxon>
        <taxon>asterids</taxon>
        <taxon>campanulids</taxon>
        <taxon>Apiales</taxon>
        <taxon>Apiaceae</taxon>
        <taxon>Apioideae</taxon>
        <taxon>apioid superclade</taxon>
        <taxon>Tordylieae</taxon>
        <taxon>Tordyliinae</taxon>
        <taxon>Heracleum</taxon>
    </lineage>
</organism>
<dbReference type="Proteomes" id="UP001237642">
    <property type="component" value="Unassembled WGS sequence"/>
</dbReference>
<evidence type="ECO:0000256" key="1">
    <source>
        <dbReference type="ARBA" id="ARBA00009861"/>
    </source>
</evidence>
<comment type="similarity">
    <text evidence="1">Belongs to the plant acyltransferase family.</text>
</comment>
<dbReference type="InterPro" id="IPR050317">
    <property type="entry name" value="Plant_Fungal_Acyltransferase"/>
</dbReference>
<dbReference type="Gene3D" id="3.30.559.10">
    <property type="entry name" value="Chloramphenicol acetyltransferase-like domain"/>
    <property type="match status" value="1"/>
</dbReference>
<gene>
    <name evidence="2" type="ORF">POM88_028504</name>
</gene>
<name>A0AAD8HT12_9APIA</name>
<proteinExistence type="inferred from homology"/>